<name>A0A9P8Y6F3_9PEZI</name>
<dbReference type="AlphaFoldDB" id="A0A9P8Y6F3"/>
<keyword evidence="1" id="KW-0732">Signal</keyword>
<evidence type="ECO:0008006" key="4">
    <source>
        <dbReference type="Google" id="ProtNLM"/>
    </source>
</evidence>
<protein>
    <recommendedName>
        <fullName evidence="4">Secreted protein</fullName>
    </recommendedName>
</protein>
<dbReference type="EMBL" id="JAGTJQ010000005">
    <property type="protein sequence ID" value="KAH7030822.1"/>
    <property type="molecule type" value="Genomic_DNA"/>
</dbReference>
<proteinExistence type="predicted"/>
<evidence type="ECO:0000313" key="2">
    <source>
        <dbReference type="EMBL" id="KAH7030822.1"/>
    </source>
</evidence>
<accession>A0A9P8Y6F3</accession>
<organism evidence="2 3">
    <name type="scientific">Microdochium trichocladiopsis</name>
    <dbReference type="NCBI Taxonomy" id="1682393"/>
    <lineage>
        <taxon>Eukaryota</taxon>
        <taxon>Fungi</taxon>
        <taxon>Dikarya</taxon>
        <taxon>Ascomycota</taxon>
        <taxon>Pezizomycotina</taxon>
        <taxon>Sordariomycetes</taxon>
        <taxon>Xylariomycetidae</taxon>
        <taxon>Xylariales</taxon>
        <taxon>Microdochiaceae</taxon>
        <taxon>Microdochium</taxon>
    </lineage>
</organism>
<comment type="caution">
    <text evidence="2">The sequence shown here is derived from an EMBL/GenBank/DDBJ whole genome shotgun (WGS) entry which is preliminary data.</text>
</comment>
<dbReference type="GeneID" id="70183414"/>
<reference evidence="2" key="1">
    <citation type="journal article" date="2021" name="Nat. Commun.">
        <title>Genetic determinants of endophytism in the Arabidopsis root mycobiome.</title>
        <authorList>
            <person name="Mesny F."/>
            <person name="Miyauchi S."/>
            <person name="Thiergart T."/>
            <person name="Pickel B."/>
            <person name="Atanasova L."/>
            <person name="Karlsson M."/>
            <person name="Huettel B."/>
            <person name="Barry K.W."/>
            <person name="Haridas S."/>
            <person name="Chen C."/>
            <person name="Bauer D."/>
            <person name="Andreopoulos W."/>
            <person name="Pangilinan J."/>
            <person name="LaButti K."/>
            <person name="Riley R."/>
            <person name="Lipzen A."/>
            <person name="Clum A."/>
            <person name="Drula E."/>
            <person name="Henrissat B."/>
            <person name="Kohler A."/>
            <person name="Grigoriev I.V."/>
            <person name="Martin F.M."/>
            <person name="Hacquard S."/>
        </authorList>
    </citation>
    <scope>NUCLEOTIDE SEQUENCE</scope>
    <source>
        <strain evidence="2">MPI-CAGE-CH-0230</strain>
    </source>
</reference>
<dbReference type="Proteomes" id="UP000756346">
    <property type="component" value="Unassembled WGS sequence"/>
</dbReference>
<sequence length="79" mass="8841">MAPSVKGFWSVPAVRLWFDLLVVNVCASHCRESACRASLSLWNATRGRHIIVRNQFPSTARHSGIVTRCGLHNGRLRGR</sequence>
<feature type="chain" id="PRO_5040126317" description="Secreted protein" evidence="1">
    <location>
        <begin position="28"/>
        <end position="79"/>
    </location>
</feature>
<feature type="signal peptide" evidence="1">
    <location>
        <begin position="1"/>
        <end position="27"/>
    </location>
</feature>
<gene>
    <name evidence="2" type="ORF">B0I36DRAFT_322536</name>
</gene>
<evidence type="ECO:0000313" key="3">
    <source>
        <dbReference type="Proteomes" id="UP000756346"/>
    </source>
</evidence>
<dbReference type="RefSeq" id="XP_046012502.1">
    <property type="nucleotide sequence ID" value="XM_046153868.1"/>
</dbReference>
<evidence type="ECO:0000256" key="1">
    <source>
        <dbReference type="SAM" id="SignalP"/>
    </source>
</evidence>
<keyword evidence="3" id="KW-1185">Reference proteome</keyword>